<gene>
    <name evidence="2" type="primary">tal_2</name>
    <name evidence="2" type="ORF">Pan14r_41250</name>
</gene>
<evidence type="ECO:0000256" key="1">
    <source>
        <dbReference type="ARBA" id="ARBA00023270"/>
    </source>
</evidence>
<dbReference type="InterPro" id="IPR013785">
    <property type="entry name" value="Aldolase_TIM"/>
</dbReference>
<name>A0A5C5YA52_9PLAN</name>
<dbReference type="PANTHER" id="PTHR10683">
    <property type="entry name" value="TRANSALDOLASE"/>
    <property type="match status" value="1"/>
</dbReference>
<keyword evidence="2" id="KW-0808">Transferase</keyword>
<sequence length="426" mass="46705">MQATCTHNTCLQTRAIPAPGALRPRRWDWSLRLPRVWVAAAAFRADVGPTLVAGQTSNALPSQVTFNLHRQTDADMAAPLKSLIDTGTKLYLDSVDPSEVDINLRYGAVGATSNPAIISSIVASGNLDDQIEQMLADGKDDSDIAWALTDRLVTDAEAKFADIHASTNGNAGWVSFELDPLIEDPSLNMDIDQRVQTYIELGKRWSDGHVNRMIKVPATEAGLRALEPLAAAGVTLNVTLIFTDQQYRSAREAIWRGVEGKVDPAKIKSVYSIFISRIDVYTQQQLQLSDRAQGMVGIVNAKRVWQENQQFWADKNLPLQQELIFASTGTKDPNDPPWKYVQALAGSDIQTNPPETNAAVAESDLTFHRTVDEMPDADVLSEIDSAVDMNAMHDVLMAEGIAKFVKPQRALLDLIAKKRSELASAS</sequence>
<dbReference type="SUPFAM" id="SSF51569">
    <property type="entry name" value="Aldolase"/>
    <property type="match status" value="1"/>
</dbReference>
<evidence type="ECO:0000313" key="3">
    <source>
        <dbReference type="Proteomes" id="UP000317238"/>
    </source>
</evidence>
<protein>
    <submittedName>
        <fullName evidence="2">Transaldolase</fullName>
        <ecNumber evidence="2">2.2.1.2</ecNumber>
    </submittedName>
</protein>
<evidence type="ECO:0000313" key="2">
    <source>
        <dbReference type="EMBL" id="TWT71808.1"/>
    </source>
</evidence>
<dbReference type="GO" id="GO:0004801">
    <property type="term" value="F:transaldolase activity"/>
    <property type="evidence" value="ECO:0007669"/>
    <property type="project" value="UniProtKB-EC"/>
</dbReference>
<dbReference type="PANTHER" id="PTHR10683:SF31">
    <property type="entry name" value="TRANSALDOLASE"/>
    <property type="match status" value="1"/>
</dbReference>
<keyword evidence="1" id="KW-0704">Schiff base</keyword>
<proteinExistence type="predicted"/>
<dbReference type="Gene3D" id="3.20.20.70">
    <property type="entry name" value="Aldolase class I"/>
    <property type="match status" value="1"/>
</dbReference>
<accession>A0A5C5YA52</accession>
<reference evidence="2 3" key="1">
    <citation type="submission" date="2019-02" db="EMBL/GenBank/DDBJ databases">
        <title>Deep-cultivation of Planctomycetes and their phenomic and genomic characterization uncovers novel biology.</title>
        <authorList>
            <person name="Wiegand S."/>
            <person name="Jogler M."/>
            <person name="Boedeker C."/>
            <person name="Pinto D."/>
            <person name="Vollmers J."/>
            <person name="Rivas-Marin E."/>
            <person name="Kohn T."/>
            <person name="Peeters S.H."/>
            <person name="Heuer A."/>
            <person name="Rast P."/>
            <person name="Oberbeckmann S."/>
            <person name="Bunk B."/>
            <person name="Jeske O."/>
            <person name="Meyerdierks A."/>
            <person name="Storesund J.E."/>
            <person name="Kallscheuer N."/>
            <person name="Luecker S."/>
            <person name="Lage O.M."/>
            <person name="Pohl T."/>
            <person name="Merkel B.J."/>
            <person name="Hornburger P."/>
            <person name="Mueller R.-W."/>
            <person name="Bruemmer F."/>
            <person name="Labrenz M."/>
            <person name="Spormann A.M."/>
            <person name="Op Den Camp H."/>
            <person name="Overmann J."/>
            <person name="Amann R."/>
            <person name="Jetten M.S.M."/>
            <person name="Mascher T."/>
            <person name="Medema M.H."/>
            <person name="Devos D.P."/>
            <person name="Kaster A.-K."/>
            <person name="Ovreas L."/>
            <person name="Rohde M."/>
            <person name="Galperin M.Y."/>
            <person name="Jogler C."/>
        </authorList>
    </citation>
    <scope>NUCLEOTIDE SEQUENCE [LARGE SCALE GENOMIC DNA]</scope>
    <source>
        <strain evidence="2 3">Pan14r</strain>
    </source>
</reference>
<keyword evidence="3" id="KW-1185">Reference proteome</keyword>
<dbReference type="EC" id="2.2.1.2" evidence="2"/>
<dbReference type="GO" id="GO:0005975">
    <property type="term" value="P:carbohydrate metabolic process"/>
    <property type="evidence" value="ECO:0007669"/>
    <property type="project" value="InterPro"/>
</dbReference>
<organism evidence="2 3">
    <name type="scientific">Crateriforma conspicua</name>
    <dbReference type="NCBI Taxonomy" id="2527996"/>
    <lineage>
        <taxon>Bacteria</taxon>
        <taxon>Pseudomonadati</taxon>
        <taxon>Planctomycetota</taxon>
        <taxon>Planctomycetia</taxon>
        <taxon>Planctomycetales</taxon>
        <taxon>Planctomycetaceae</taxon>
        <taxon>Crateriforma</taxon>
    </lineage>
</organism>
<comment type="caution">
    <text evidence="2">The sequence shown here is derived from an EMBL/GenBank/DDBJ whole genome shotgun (WGS) entry which is preliminary data.</text>
</comment>
<dbReference type="AlphaFoldDB" id="A0A5C5YA52"/>
<dbReference type="InterPro" id="IPR001585">
    <property type="entry name" value="TAL/FSA"/>
</dbReference>
<dbReference type="EMBL" id="SJPL01000001">
    <property type="protein sequence ID" value="TWT71808.1"/>
    <property type="molecule type" value="Genomic_DNA"/>
</dbReference>
<dbReference type="Proteomes" id="UP000317238">
    <property type="component" value="Unassembled WGS sequence"/>
</dbReference>
<dbReference type="Pfam" id="PF00923">
    <property type="entry name" value="TAL_FSA"/>
    <property type="match status" value="1"/>
</dbReference>